<protein>
    <submittedName>
        <fullName evidence="1">G-type lectin S-receptor-like serine/threonine-protein kinase LECRK1</fullName>
    </submittedName>
</protein>
<keyword evidence="2" id="KW-1185">Reference proteome</keyword>
<gene>
    <name evidence="1" type="ORF">LOK49_LG06G00561</name>
</gene>
<accession>A0ACC0HL48</accession>
<dbReference type="EMBL" id="CM045762">
    <property type="protein sequence ID" value="KAI8012686.1"/>
    <property type="molecule type" value="Genomic_DNA"/>
</dbReference>
<dbReference type="Proteomes" id="UP001060215">
    <property type="component" value="Chromosome 5"/>
</dbReference>
<reference evidence="1 2" key="1">
    <citation type="journal article" date="2022" name="Plant J.">
        <title>Chromosome-level genome of Camellia lanceoleosa provides a valuable resource for understanding genome evolution and self-incompatibility.</title>
        <authorList>
            <person name="Gong W."/>
            <person name="Xiao S."/>
            <person name="Wang L."/>
            <person name="Liao Z."/>
            <person name="Chang Y."/>
            <person name="Mo W."/>
            <person name="Hu G."/>
            <person name="Li W."/>
            <person name="Zhao G."/>
            <person name="Zhu H."/>
            <person name="Hu X."/>
            <person name="Ji K."/>
            <person name="Xiang X."/>
            <person name="Song Q."/>
            <person name="Yuan D."/>
            <person name="Jin S."/>
            <person name="Zhang L."/>
        </authorList>
    </citation>
    <scope>NUCLEOTIDE SEQUENCE [LARGE SCALE GENOMIC DNA]</scope>
    <source>
        <strain evidence="1">SQ_2022a</strain>
    </source>
</reference>
<sequence>MSVCEWEQVSVFWSGAKERAKAGERIEDPTARCNNVRAKANKGCDGGGRCAMVMDVSNGGKGFGKPNSWLSPSGLFAFGFYPEKNGFAVGKWIIGHPNNTVVWTANRDYPPVSSNSTIEFTRDGRLILNHTQQGTELDIADFNADSRVVSASMLDSGNFVLYENDSSVFCQSFDSPTDTILGNQTLLYTDRLVSSVSSSSDHSSGRYRLQMQEDGNLVAYPVNSTDSIDAYWAFDTSGTEMVSEMNLNLNFHGVLFLGENISNIQRTLANSSTSLIAGNSNHSVNVIIYRATLDDDGNFRLYSHRFVSKNTISIVSVEWSAFQDYCRVRGFCGLNSYCSSNGSKPECYCYPGFVPFNPSKKFLDCYRNFTEHRCRSKEEGSGLVNITSLENLRWGDHAYSVVPMKKKEDCRKSCLEDCNCGAALYFSRQCRKHKLPLRYGVRNLSDSTTAFIKVSSGTGGVAKIPHQLTPDSPSNPIVVTENKGHLISILAELEEATQGFKEEMGKGSFGTVYKGTLLSGGVPNRMRSIARRSEGGLTVTAGPGLSYLAPEWQLQQRQQQALISVKVDIYSFGLVLLEVICCRRNTEVNVSNADEMILSTWVYKCFLGGELYKLVEDEWDEEIRADLKILERMVKVGLWCVQDDPGLRPSIKNVILMLEGTMNIPGPPHPSPISLLHNP</sequence>
<organism evidence="1 2">
    <name type="scientific">Camellia lanceoleosa</name>
    <dbReference type="NCBI Taxonomy" id="1840588"/>
    <lineage>
        <taxon>Eukaryota</taxon>
        <taxon>Viridiplantae</taxon>
        <taxon>Streptophyta</taxon>
        <taxon>Embryophyta</taxon>
        <taxon>Tracheophyta</taxon>
        <taxon>Spermatophyta</taxon>
        <taxon>Magnoliopsida</taxon>
        <taxon>eudicotyledons</taxon>
        <taxon>Gunneridae</taxon>
        <taxon>Pentapetalae</taxon>
        <taxon>asterids</taxon>
        <taxon>Ericales</taxon>
        <taxon>Theaceae</taxon>
        <taxon>Camellia</taxon>
    </lineage>
</organism>
<proteinExistence type="predicted"/>
<evidence type="ECO:0000313" key="2">
    <source>
        <dbReference type="Proteomes" id="UP001060215"/>
    </source>
</evidence>
<name>A0ACC0HL48_9ERIC</name>
<comment type="caution">
    <text evidence="1">The sequence shown here is derived from an EMBL/GenBank/DDBJ whole genome shotgun (WGS) entry which is preliminary data.</text>
</comment>
<evidence type="ECO:0000313" key="1">
    <source>
        <dbReference type="EMBL" id="KAI8012686.1"/>
    </source>
</evidence>